<dbReference type="Proteomes" id="UP000757435">
    <property type="component" value="Unassembled WGS sequence"/>
</dbReference>
<evidence type="ECO:0000256" key="4">
    <source>
        <dbReference type="SAM" id="MobiDB-lite"/>
    </source>
</evidence>
<dbReference type="CDD" id="cd06225">
    <property type="entry name" value="HAMP"/>
    <property type="match status" value="1"/>
</dbReference>
<dbReference type="PANTHER" id="PTHR32089:SF114">
    <property type="entry name" value="METHYL-ACCEPTING CHEMOTAXIS PROTEIN MCPB"/>
    <property type="match status" value="1"/>
</dbReference>
<evidence type="ECO:0000313" key="8">
    <source>
        <dbReference type="EMBL" id="MBW4658684.1"/>
    </source>
</evidence>
<proteinExistence type="inferred from homology"/>
<dbReference type="GO" id="GO:0016020">
    <property type="term" value="C:membrane"/>
    <property type="evidence" value="ECO:0007669"/>
    <property type="project" value="InterPro"/>
</dbReference>
<dbReference type="SMART" id="SM00304">
    <property type="entry name" value="HAMP"/>
    <property type="match status" value="1"/>
</dbReference>
<feature type="domain" description="Methyl-accepting transducer" evidence="6">
    <location>
        <begin position="1022"/>
        <end position="1258"/>
    </location>
</feature>
<dbReference type="EMBL" id="JAHHHD010000006">
    <property type="protein sequence ID" value="MBW4658684.1"/>
    <property type="molecule type" value="Genomic_DNA"/>
</dbReference>
<dbReference type="InterPro" id="IPR029016">
    <property type="entry name" value="GAF-like_dom_sf"/>
</dbReference>
<dbReference type="PROSITE" id="PS50111">
    <property type="entry name" value="CHEMOTAXIS_TRANSDUC_2"/>
    <property type="match status" value="1"/>
</dbReference>
<dbReference type="InterPro" id="IPR016132">
    <property type="entry name" value="Phyto_chromo_attachment"/>
</dbReference>
<feature type="region of interest" description="Disordered" evidence="4">
    <location>
        <begin position="31"/>
        <end position="121"/>
    </location>
</feature>
<organism evidence="8 9">
    <name type="scientific">Drouetiella hepatica Uher 2000/2452</name>
    <dbReference type="NCBI Taxonomy" id="904376"/>
    <lineage>
        <taxon>Bacteria</taxon>
        <taxon>Bacillati</taxon>
        <taxon>Cyanobacteriota</taxon>
        <taxon>Cyanophyceae</taxon>
        <taxon>Oculatellales</taxon>
        <taxon>Oculatellaceae</taxon>
        <taxon>Drouetiella</taxon>
    </lineage>
</organism>
<evidence type="ECO:0000259" key="6">
    <source>
        <dbReference type="PROSITE" id="PS50111"/>
    </source>
</evidence>
<dbReference type="GO" id="GO:0007165">
    <property type="term" value="P:signal transduction"/>
    <property type="evidence" value="ECO:0007669"/>
    <property type="project" value="UniProtKB-KW"/>
</dbReference>
<dbReference type="InterPro" id="IPR003660">
    <property type="entry name" value="HAMP_dom"/>
</dbReference>
<feature type="compositionally biased region" description="Gly residues" evidence="4">
    <location>
        <begin position="49"/>
        <end position="58"/>
    </location>
</feature>
<name>A0A951UMG7_9CYAN</name>
<feature type="domain" description="Phytochrome chromophore attachment site" evidence="5">
    <location>
        <begin position="219"/>
        <end position="355"/>
    </location>
</feature>
<evidence type="ECO:0000259" key="7">
    <source>
        <dbReference type="PROSITE" id="PS50885"/>
    </source>
</evidence>
<dbReference type="Pfam" id="PF00015">
    <property type="entry name" value="MCPsignal"/>
    <property type="match status" value="1"/>
</dbReference>
<dbReference type="InterPro" id="IPR003018">
    <property type="entry name" value="GAF"/>
</dbReference>
<dbReference type="PROSITE" id="PS50885">
    <property type="entry name" value="HAMP"/>
    <property type="match status" value="1"/>
</dbReference>
<reference evidence="8" key="2">
    <citation type="journal article" date="2022" name="Microbiol. Resour. Announc.">
        <title>Metagenome Sequencing to Explore Phylogenomics of Terrestrial Cyanobacteria.</title>
        <authorList>
            <person name="Ward R.D."/>
            <person name="Stajich J.E."/>
            <person name="Johansen J.R."/>
            <person name="Huntemann M."/>
            <person name="Clum A."/>
            <person name="Foster B."/>
            <person name="Foster B."/>
            <person name="Roux S."/>
            <person name="Palaniappan K."/>
            <person name="Varghese N."/>
            <person name="Mukherjee S."/>
            <person name="Reddy T.B.K."/>
            <person name="Daum C."/>
            <person name="Copeland A."/>
            <person name="Chen I.A."/>
            <person name="Ivanova N.N."/>
            <person name="Kyrpides N.C."/>
            <person name="Shapiro N."/>
            <person name="Eloe-Fadrosh E.A."/>
            <person name="Pietrasiak N."/>
        </authorList>
    </citation>
    <scope>NUCLEOTIDE SEQUENCE</scope>
    <source>
        <strain evidence="8">UHER 2000/2452</strain>
    </source>
</reference>
<feature type="compositionally biased region" description="Gly residues" evidence="4">
    <location>
        <begin position="94"/>
        <end position="104"/>
    </location>
</feature>
<evidence type="ECO:0000259" key="5">
    <source>
        <dbReference type="PROSITE" id="PS50046"/>
    </source>
</evidence>
<protein>
    <submittedName>
        <fullName evidence="8">GAF domain-containing protein</fullName>
    </submittedName>
</protein>
<feature type="domain" description="Phytochrome chromophore attachment site" evidence="5">
    <location>
        <begin position="781"/>
        <end position="933"/>
    </location>
</feature>
<dbReference type="Gene3D" id="1.10.287.950">
    <property type="entry name" value="Methyl-accepting chemotaxis protein"/>
    <property type="match status" value="1"/>
</dbReference>
<evidence type="ECO:0000256" key="2">
    <source>
        <dbReference type="ARBA" id="ARBA00029447"/>
    </source>
</evidence>
<evidence type="ECO:0000313" key="9">
    <source>
        <dbReference type="Proteomes" id="UP000757435"/>
    </source>
</evidence>
<gene>
    <name evidence="8" type="ORF">KME15_08420</name>
</gene>
<reference evidence="8" key="1">
    <citation type="submission" date="2021-05" db="EMBL/GenBank/DDBJ databases">
        <authorList>
            <person name="Pietrasiak N."/>
            <person name="Ward R."/>
            <person name="Stajich J.E."/>
            <person name="Kurbessoian T."/>
        </authorList>
    </citation>
    <scope>NUCLEOTIDE SEQUENCE</scope>
    <source>
        <strain evidence="8">UHER 2000/2452</strain>
    </source>
</reference>
<dbReference type="SMART" id="SM00065">
    <property type="entry name" value="GAF"/>
    <property type="match status" value="4"/>
</dbReference>
<dbReference type="SUPFAM" id="SSF58104">
    <property type="entry name" value="Methyl-accepting chemotaxis protein (MCP) signaling domain"/>
    <property type="match status" value="1"/>
</dbReference>
<dbReference type="PANTHER" id="PTHR32089">
    <property type="entry name" value="METHYL-ACCEPTING CHEMOTAXIS PROTEIN MCPB"/>
    <property type="match status" value="1"/>
</dbReference>
<evidence type="ECO:0000256" key="3">
    <source>
        <dbReference type="PROSITE-ProRule" id="PRU00284"/>
    </source>
</evidence>
<keyword evidence="1 3" id="KW-0807">Transducer</keyword>
<dbReference type="InterPro" id="IPR004089">
    <property type="entry name" value="MCPsignal_dom"/>
</dbReference>
<dbReference type="SUPFAM" id="SSF55781">
    <property type="entry name" value="GAF domain-like"/>
    <property type="match status" value="4"/>
</dbReference>
<dbReference type="Pfam" id="PF01590">
    <property type="entry name" value="GAF"/>
    <property type="match status" value="4"/>
</dbReference>
<sequence>MNTPLFDQDLFTLFQEPSEEPIASPMRLPTAAEYFGSPPLDNSQSNGFQGNGSQGNGSQGYSIKSPDSGVSGVSSHGVSSHGASSHGVSSHGASGNGNGYGAGDGSRTAQPASYASVGHSPDPNAAIQSALSVIQVVRKEMEKTQAAFKIELTKAGLSNNPGIVEKLNQFDKLPAVLDKLGHVVQNQFQGQLSATVQQQFAANREWLGAIAQHMQRADTQDELFAMMVNEIRDRLHADRVIVLGFDTENKGTVLTESIAPAWTPMQGEQLPAVIFGAENVRDYARRQFVTLQSQDPDRVFAYHRQLLEKFQILASLAIPIMVNDRVQGLLVVHQCRQVRAWQEQEIYLLTDITAKLTLALQFIQSKMQLKLVAAREQATAKVIHKIRSTVDMQAIFRVTTQEVSRLLNVERVTIYKFRPDFFGDFVEETVIGNYPRLVGSGWEDPYLNEHKGGRFRKNEPLIVDNIHVGETLWAGGQLNTQAPRKPLTDCHVEALRHYQVQACAVVAIFQGQKLWGLLSTFQNSSTRNWQEVEIQLLMQIANQLGIALQQAEFVEQVAAKEVQLEKLMAREKATDRVIQKIRSTLDVQSIFKVTTQELSRLLNVERVTIYKFRPDFFGDFIEETISGNYPRLVGSGWEDPYISEHKGGRFRKNEPLIVDDIRIGETLWTGGQMKAQAPRKPLSDCHVEALRHYQVEACAVVAIFQGKNLWGLLSAFQNTGTRRWEEAEINLLMQIANQLGIALQQTEFVEEAQAKTLQMQRAIDREQALARVINRIRNTLDIEAIFKAATQEVRSLLNVERVTIYKFRADFFGDFTAESVTGGYPSLTGSGWEDPYIGEHQGGRFRHNIPLVVDDIYLGETLWEAGHLNLQAPRKLMTDCHVEALEGYQVKACAVVSIFQGNQLWGLLSAFQNSSSRVWEEGEVNLLMQVANQLGIALQQAEYTEQLKVQSQQLTEAAAREKASKELLQQRAVQLLMAVRPALEGDLTVRAPITEDEMGTIADAYNNTLQSLRKIVLQVQDAATRMSDTSQSNSSEIAKLAQGAQQESQQMTAALAQIQTMAEGTRAVASSAQQVETAVQQANHTVQQGDTAMNRTVEGIQAIRQTVSETSKKIKRLSESSQKISKVVNLIAGFTTQTQLLALNAAIEATRAGEYGRGFAVVADEVRSLAQQSAEATTEIEKLVQEIQAETSMVSQVMETGIEQVVNGTTLVNETRQSLTAIMSATAQISQLVQYITQATQTQTQDSQRVAQTMTDVVAIANESSVATEQIATSFQQLLLTASDLQTTVKQFKL</sequence>
<dbReference type="CDD" id="cd11386">
    <property type="entry name" value="MCP_signal"/>
    <property type="match status" value="1"/>
</dbReference>
<feature type="compositionally biased region" description="Low complexity" evidence="4">
    <location>
        <begin position="68"/>
        <end position="93"/>
    </location>
</feature>
<feature type="domain" description="Phytochrome chromophore attachment site" evidence="5">
    <location>
        <begin position="586"/>
        <end position="738"/>
    </location>
</feature>
<feature type="domain" description="HAMP" evidence="7">
    <location>
        <begin position="984"/>
        <end position="1017"/>
    </location>
</feature>
<dbReference type="PROSITE" id="PS50046">
    <property type="entry name" value="PHYTOCHROME_2"/>
    <property type="match status" value="4"/>
</dbReference>
<evidence type="ECO:0000256" key="1">
    <source>
        <dbReference type="ARBA" id="ARBA00023224"/>
    </source>
</evidence>
<comment type="similarity">
    <text evidence="2">Belongs to the methyl-accepting chemotaxis (MCP) protein family.</text>
</comment>
<comment type="caution">
    <text evidence="8">The sequence shown here is derived from an EMBL/GenBank/DDBJ whole genome shotgun (WGS) entry which is preliminary data.</text>
</comment>
<dbReference type="SMART" id="SM00283">
    <property type="entry name" value="MA"/>
    <property type="match status" value="1"/>
</dbReference>
<dbReference type="Gene3D" id="3.30.450.40">
    <property type="match status" value="4"/>
</dbReference>
<feature type="domain" description="Phytochrome chromophore attachment site" evidence="5">
    <location>
        <begin position="391"/>
        <end position="543"/>
    </location>
</feature>
<accession>A0A951UMG7</accession>